<organism evidence="6 7">
    <name type="scientific">Lentibacillus halodurans</name>
    <dbReference type="NCBI Taxonomy" id="237679"/>
    <lineage>
        <taxon>Bacteria</taxon>
        <taxon>Bacillati</taxon>
        <taxon>Bacillota</taxon>
        <taxon>Bacilli</taxon>
        <taxon>Bacillales</taxon>
        <taxon>Bacillaceae</taxon>
        <taxon>Lentibacillus</taxon>
    </lineage>
</organism>
<dbReference type="InterPro" id="IPR035909">
    <property type="entry name" value="CheB_C"/>
</dbReference>
<gene>
    <name evidence="6" type="ORF">SAMN04488072_101510</name>
</gene>
<evidence type="ECO:0000256" key="1">
    <source>
        <dbReference type="ARBA" id="ARBA00022801"/>
    </source>
</evidence>
<dbReference type="Proteomes" id="UP000198642">
    <property type="component" value="Unassembled WGS sequence"/>
</dbReference>
<sequence>MEPLYEAVIGIGTSTGGPKALQRVLADLPANLSAPVLIVQHMPAGFTQSLAKRLNQTAHIYVKEAAHGEIIEHNTAYIAPGDYHMKISAAGKKHTIKLNKEKHRFGQRPSVDVLFESMAYLQHVHKIAAVLTGMGADGAEGIRLLKKFNVDATVIAESEQTSVVYGMPKAAMGTNLVNHCAPIQQIGGMINRLVKVRS</sequence>
<evidence type="ECO:0000313" key="7">
    <source>
        <dbReference type="Proteomes" id="UP000198642"/>
    </source>
</evidence>
<dbReference type="EMBL" id="FOJW01000001">
    <property type="protein sequence ID" value="SFA77281.1"/>
    <property type="molecule type" value="Genomic_DNA"/>
</dbReference>
<dbReference type="EC" id="3.1.1.61" evidence="2"/>
<reference evidence="6 7" key="1">
    <citation type="submission" date="2016-10" db="EMBL/GenBank/DDBJ databases">
        <authorList>
            <person name="de Groot N.N."/>
        </authorList>
    </citation>
    <scope>NUCLEOTIDE SEQUENCE [LARGE SCALE GENOMIC DNA]</scope>
    <source>
        <strain evidence="6 7">CGMCC 1.3702</strain>
    </source>
</reference>
<dbReference type="InterPro" id="IPR000673">
    <property type="entry name" value="Sig_transdc_resp-reg_Me-estase"/>
</dbReference>
<accession>A0A1I0VLW1</accession>
<comment type="catalytic activity">
    <reaction evidence="3">
        <text>[protein]-L-glutamate 5-O-methyl ester + H2O = L-glutamyl-[protein] + methanol + H(+)</text>
        <dbReference type="Rhea" id="RHEA:23236"/>
        <dbReference type="Rhea" id="RHEA-COMP:10208"/>
        <dbReference type="Rhea" id="RHEA-COMP:10311"/>
        <dbReference type="ChEBI" id="CHEBI:15377"/>
        <dbReference type="ChEBI" id="CHEBI:15378"/>
        <dbReference type="ChEBI" id="CHEBI:17790"/>
        <dbReference type="ChEBI" id="CHEBI:29973"/>
        <dbReference type="ChEBI" id="CHEBI:82795"/>
        <dbReference type="EC" id="3.1.1.61"/>
    </reaction>
</comment>
<evidence type="ECO:0000259" key="5">
    <source>
        <dbReference type="PROSITE" id="PS50122"/>
    </source>
</evidence>
<dbReference type="GO" id="GO:0006935">
    <property type="term" value="P:chemotaxis"/>
    <property type="evidence" value="ECO:0007669"/>
    <property type="project" value="UniProtKB-UniRule"/>
</dbReference>
<proteinExistence type="predicted"/>
<keyword evidence="7" id="KW-1185">Reference proteome</keyword>
<name>A0A1I0VLW1_9BACI</name>
<dbReference type="GO" id="GO:0005737">
    <property type="term" value="C:cytoplasm"/>
    <property type="evidence" value="ECO:0007669"/>
    <property type="project" value="InterPro"/>
</dbReference>
<feature type="domain" description="CheB-type methylesterase" evidence="5">
    <location>
        <begin position="3"/>
        <end position="197"/>
    </location>
</feature>
<evidence type="ECO:0000256" key="3">
    <source>
        <dbReference type="ARBA" id="ARBA00048267"/>
    </source>
</evidence>
<dbReference type="GO" id="GO:0008984">
    <property type="term" value="F:protein-glutamate methylesterase activity"/>
    <property type="evidence" value="ECO:0007669"/>
    <property type="project" value="UniProtKB-EC"/>
</dbReference>
<dbReference type="PROSITE" id="PS50122">
    <property type="entry name" value="CHEB"/>
    <property type="match status" value="1"/>
</dbReference>
<feature type="active site" evidence="4">
    <location>
        <position position="14"/>
    </location>
</feature>
<dbReference type="GO" id="GO:0000156">
    <property type="term" value="F:phosphorelay response regulator activity"/>
    <property type="evidence" value="ECO:0007669"/>
    <property type="project" value="InterPro"/>
</dbReference>
<dbReference type="AlphaFoldDB" id="A0A1I0VLW1"/>
<evidence type="ECO:0000313" key="6">
    <source>
        <dbReference type="EMBL" id="SFA77281.1"/>
    </source>
</evidence>
<dbReference type="OrthoDB" id="9793421at2"/>
<dbReference type="STRING" id="237679.SAMN04488072_101510"/>
<dbReference type="SUPFAM" id="SSF52738">
    <property type="entry name" value="Methylesterase CheB, C-terminal domain"/>
    <property type="match status" value="1"/>
</dbReference>
<dbReference type="Pfam" id="PF01339">
    <property type="entry name" value="CheB_methylest"/>
    <property type="match status" value="1"/>
</dbReference>
<dbReference type="CDD" id="cd16432">
    <property type="entry name" value="CheB_Rec"/>
    <property type="match status" value="1"/>
</dbReference>
<dbReference type="Gene3D" id="3.40.50.180">
    <property type="entry name" value="Methylesterase CheB, C-terminal domain"/>
    <property type="match status" value="1"/>
</dbReference>
<keyword evidence="1 4" id="KW-0378">Hydrolase</keyword>
<protein>
    <recommendedName>
        <fullName evidence="2">protein-glutamate methylesterase</fullName>
        <ecNumber evidence="2">3.1.1.61</ecNumber>
    </recommendedName>
</protein>
<evidence type="ECO:0000256" key="4">
    <source>
        <dbReference type="PROSITE-ProRule" id="PRU00050"/>
    </source>
</evidence>
<evidence type="ECO:0000256" key="2">
    <source>
        <dbReference type="ARBA" id="ARBA00039140"/>
    </source>
</evidence>
<dbReference type="PANTHER" id="PTHR42872:SF6">
    <property type="entry name" value="PROTEIN-GLUTAMATE METHYLESTERASE_PROTEIN-GLUTAMINE GLUTAMINASE"/>
    <property type="match status" value="1"/>
</dbReference>
<dbReference type="PANTHER" id="PTHR42872">
    <property type="entry name" value="PROTEIN-GLUTAMATE METHYLESTERASE/PROTEIN-GLUTAMINE GLUTAMINASE"/>
    <property type="match status" value="1"/>
</dbReference>
<dbReference type="RefSeq" id="WP_090233045.1">
    <property type="nucleotide sequence ID" value="NZ_FOJW01000001.1"/>
</dbReference>
<feature type="active site" evidence="4">
    <location>
        <position position="41"/>
    </location>
</feature>
<keyword evidence="4" id="KW-0145">Chemotaxis</keyword>
<feature type="active site" evidence="4">
    <location>
        <position position="137"/>
    </location>
</feature>